<comment type="caution">
    <text evidence="1">The sequence shown here is derived from an EMBL/GenBank/DDBJ whole genome shotgun (WGS) entry which is preliminary data.</text>
</comment>
<protein>
    <submittedName>
        <fullName evidence="1">Putative OsmC-like protein</fullName>
    </submittedName>
</protein>
<dbReference type="RefSeq" id="WP_181538936.1">
    <property type="nucleotide sequence ID" value="NZ_JACDUU010000017.1"/>
</dbReference>
<dbReference type="InterPro" id="IPR003718">
    <property type="entry name" value="OsmC/Ohr_fam"/>
</dbReference>
<dbReference type="Proteomes" id="UP000580891">
    <property type="component" value="Unassembled WGS sequence"/>
</dbReference>
<dbReference type="Gene3D" id="3.30.300.20">
    <property type="match status" value="1"/>
</dbReference>
<evidence type="ECO:0000313" key="2">
    <source>
        <dbReference type="Proteomes" id="UP000580891"/>
    </source>
</evidence>
<dbReference type="InterPro" id="IPR052924">
    <property type="entry name" value="OsmC/Ohr_hydroprdx_reductase"/>
</dbReference>
<dbReference type="SUPFAM" id="SSF82784">
    <property type="entry name" value="OsmC-like"/>
    <property type="match status" value="1"/>
</dbReference>
<dbReference type="PANTHER" id="PTHR35368">
    <property type="entry name" value="HYDROPEROXIDE REDUCTASE"/>
    <property type="match status" value="1"/>
</dbReference>
<proteinExistence type="predicted"/>
<dbReference type="AlphaFoldDB" id="A0A7V9Z376"/>
<dbReference type="Pfam" id="PF02566">
    <property type="entry name" value="OsmC"/>
    <property type="match status" value="1"/>
</dbReference>
<accession>A0A7V9Z376</accession>
<reference evidence="1 2" key="1">
    <citation type="submission" date="2020-07" db="EMBL/GenBank/DDBJ databases">
        <title>Genomic Encyclopedia of Type Strains, Phase IV (KMG-IV): sequencing the most valuable type-strain genomes for metagenomic binning, comparative biology and taxonomic classification.</title>
        <authorList>
            <person name="Goeker M."/>
        </authorList>
    </citation>
    <scope>NUCLEOTIDE SEQUENCE [LARGE SCALE GENOMIC DNA]</scope>
    <source>
        <strain evidence="1 2">DSM 25220</strain>
    </source>
</reference>
<gene>
    <name evidence="1" type="ORF">HNQ85_003558</name>
</gene>
<dbReference type="InterPro" id="IPR015946">
    <property type="entry name" value="KH_dom-like_a/b"/>
</dbReference>
<sequence length="151" mass="16904">MDRVSRLLKVSATGKWKFGVKTNLSIRNYPTFSMDESSELGGIDTLPTSLEYIVAALNGCSGMVILLVSKELDFTFSGIDFETTGIIYNPGLMGEEGVCTHFQKVCFQVDIQTEESEERIEQLKEEVERRCPVLNLLLDAGVKVDTKWSKK</sequence>
<evidence type="ECO:0000313" key="1">
    <source>
        <dbReference type="EMBL" id="MBA2873214.1"/>
    </source>
</evidence>
<name>A0A7V9Z376_9BACL</name>
<dbReference type="PANTHER" id="PTHR35368:SF1">
    <property type="entry name" value="HYDROPEROXIDE REDUCTASE"/>
    <property type="match status" value="1"/>
</dbReference>
<dbReference type="InterPro" id="IPR036102">
    <property type="entry name" value="OsmC/Ohrsf"/>
</dbReference>
<dbReference type="EMBL" id="JACDUU010000017">
    <property type="protein sequence ID" value="MBA2873214.1"/>
    <property type="molecule type" value="Genomic_DNA"/>
</dbReference>
<organism evidence="1 2">
    <name type="scientific">[Anoxybacillus] calidus</name>
    <dbReference type="NCBI Taxonomy" id="575178"/>
    <lineage>
        <taxon>Bacteria</taxon>
        <taxon>Bacillati</taxon>
        <taxon>Bacillota</taxon>
        <taxon>Bacilli</taxon>
        <taxon>Bacillales</taxon>
        <taxon>Anoxybacillaceae</taxon>
        <taxon>Paranoxybacillus</taxon>
    </lineage>
</organism>
<keyword evidence="2" id="KW-1185">Reference proteome</keyword>